<dbReference type="Proteomes" id="UP001374584">
    <property type="component" value="Unassembled WGS sequence"/>
</dbReference>
<accession>A0AAN9M6T9</accession>
<keyword evidence="2" id="KW-1185">Reference proteome</keyword>
<reference evidence="1 2" key="1">
    <citation type="submission" date="2024-01" db="EMBL/GenBank/DDBJ databases">
        <title>The genomes of 5 underutilized Papilionoideae crops provide insights into root nodulation and disease resistanc.</title>
        <authorList>
            <person name="Jiang F."/>
        </authorList>
    </citation>
    <scope>NUCLEOTIDE SEQUENCE [LARGE SCALE GENOMIC DNA]</scope>
    <source>
        <strain evidence="1">JINMINGXINNONG_FW02</strain>
        <tissue evidence="1">Leaves</tissue>
    </source>
</reference>
<evidence type="ECO:0000313" key="2">
    <source>
        <dbReference type="Proteomes" id="UP001374584"/>
    </source>
</evidence>
<protein>
    <submittedName>
        <fullName evidence="1">Uncharacterized protein</fullName>
    </submittedName>
</protein>
<evidence type="ECO:0000313" key="1">
    <source>
        <dbReference type="EMBL" id="KAK7346313.1"/>
    </source>
</evidence>
<organism evidence="1 2">
    <name type="scientific">Phaseolus coccineus</name>
    <name type="common">Scarlet runner bean</name>
    <name type="synonym">Phaseolus multiflorus</name>
    <dbReference type="NCBI Taxonomy" id="3886"/>
    <lineage>
        <taxon>Eukaryota</taxon>
        <taxon>Viridiplantae</taxon>
        <taxon>Streptophyta</taxon>
        <taxon>Embryophyta</taxon>
        <taxon>Tracheophyta</taxon>
        <taxon>Spermatophyta</taxon>
        <taxon>Magnoliopsida</taxon>
        <taxon>eudicotyledons</taxon>
        <taxon>Gunneridae</taxon>
        <taxon>Pentapetalae</taxon>
        <taxon>rosids</taxon>
        <taxon>fabids</taxon>
        <taxon>Fabales</taxon>
        <taxon>Fabaceae</taxon>
        <taxon>Papilionoideae</taxon>
        <taxon>50 kb inversion clade</taxon>
        <taxon>NPAAA clade</taxon>
        <taxon>indigoferoid/millettioid clade</taxon>
        <taxon>Phaseoleae</taxon>
        <taxon>Phaseolus</taxon>
    </lineage>
</organism>
<proteinExistence type="predicted"/>
<dbReference type="EMBL" id="JAYMYR010000008">
    <property type="protein sequence ID" value="KAK7346313.1"/>
    <property type="molecule type" value="Genomic_DNA"/>
</dbReference>
<sequence>MATLGIFRFLLHHYFYFSSSVFHHSLTPTTDHSSLNPFPLSPFSFPYPLFYTITTLNQTTHQKTLSPHTSLSSISRSNVLCFLCNLGVLMKFTLQFLQF</sequence>
<gene>
    <name evidence="1" type="ORF">VNO80_20829</name>
</gene>
<dbReference type="AlphaFoldDB" id="A0AAN9M6T9"/>
<name>A0AAN9M6T9_PHACN</name>
<comment type="caution">
    <text evidence="1">The sequence shown here is derived from an EMBL/GenBank/DDBJ whole genome shotgun (WGS) entry which is preliminary data.</text>
</comment>